<dbReference type="AlphaFoldDB" id="A0A165J3N7"/>
<evidence type="ECO:0000313" key="1">
    <source>
        <dbReference type="EMBL" id="KZT61331.1"/>
    </source>
</evidence>
<keyword evidence="2" id="KW-1185">Reference proteome</keyword>
<gene>
    <name evidence="1" type="ORF">CALCODRAFT_506321</name>
</gene>
<dbReference type="EMBL" id="KV423924">
    <property type="protein sequence ID" value="KZT61331.1"/>
    <property type="molecule type" value="Genomic_DNA"/>
</dbReference>
<reference evidence="1 2" key="1">
    <citation type="journal article" date="2016" name="Mol. Biol. Evol.">
        <title>Comparative Genomics of Early-Diverging Mushroom-Forming Fungi Provides Insights into the Origins of Lignocellulose Decay Capabilities.</title>
        <authorList>
            <person name="Nagy L.G."/>
            <person name="Riley R."/>
            <person name="Tritt A."/>
            <person name="Adam C."/>
            <person name="Daum C."/>
            <person name="Floudas D."/>
            <person name="Sun H."/>
            <person name="Yadav J.S."/>
            <person name="Pangilinan J."/>
            <person name="Larsson K.H."/>
            <person name="Matsuura K."/>
            <person name="Barry K."/>
            <person name="Labutti K."/>
            <person name="Kuo R."/>
            <person name="Ohm R.A."/>
            <person name="Bhattacharya S.S."/>
            <person name="Shirouzu T."/>
            <person name="Yoshinaga Y."/>
            <person name="Martin F.M."/>
            <person name="Grigoriev I.V."/>
            <person name="Hibbett D.S."/>
        </authorList>
    </citation>
    <scope>NUCLEOTIDE SEQUENCE [LARGE SCALE GENOMIC DNA]</scope>
    <source>
        <strain evidence="1 2">HHB12733</strain>
    </source>
</reference>
<name>A0A165J3N7_9BASI</name>
<evidence type="ECO:0000313" key="2">
    <source>
        <dbReference type="Proteomes" id="UP000076842"/>
    </source>
</evidence>
<accession>A0A165J3N7</accession>
<dbReference type="Proteomes" id="UP000076842">
    <property type="component" value="Unassembled WGS sequence"/>
</dbReference>
<sequence>MVNEGPPLSVISLLYAGSHPCDSRGGVVGCMCCCIIASSIYTRLSGASAFTCITNCFAFTAYACHCSLLPFWGSPAQQGLSQVTSLVDGTSYQMGEAHGMTWQASGIFTKGCTSSVSHISNCYQLTLSSNPNDNLDPGNWTPRQRNEQHFPPQTDGSISGDTIWPPVFSTVDDGHLVTLDPIIKFGTYRATEDITTGVTWLLPSLGMRRRFLIIEGIGYWRQATSEAKNITGYNDIRRVPVREDHQAGNGISTSRGTKDDVERALFRFMIRALWVHNSPARCGLSLCWLGLGRLPRFAVPSGARQ</sequence>
<protein>
    <submittedName>
        <fullName evidence="1">Uncharacterized protein</fullName>
    </submittedName>
</protein>
<organism evidence="1 2">
    <name type="scientific">Calocera cornea HHB12733</name>
    <dbReference type="NCBI Taxonomy" id="1353952"/>
    <lineage>
        <taxon>Eukaryota</taxon>
        <taxon>Fungi</taxon>
        <taxon>Dikarya</taxon>
        <taxon>Basidiomycota</taxon>
        <taxon>Agaricomycotina</taxon>
        <taxon>Dacrymycetes</taxon>
        <taxon>Dacrymycetales</taxon>
        <taxon>Dacrymycetaceae</taxon>
        <taxon>Calocera</taxon>
    </lineage>
</organism>
<dbReference type="OrthoDB" id="2538281at2759"/>
<dbReference type="InParanoid" id="A0A165J3N7"/>
<proteinExistence type="predicted"/>